<reference evidence="1" key="1">
    <citation type="submission" date="2022-05" db="EMBL/GenBank/DDBJ databases">
        <authorList>
            <person name="Pankratov T."/>
        </authorList>
    </citation>
    <scope>NUCLEOTIDE SEQUENCE</scope>
    <source>
        <strain evidence="1">BP6-180914</strain>
    </source>
</reference>
<dbReference type="AlphaFoldDB" id="A0AA41Z0C5"/>
<accession>A0AA41Z0C5</accession>
<protein>
    <submittedName>
        <fullName evidence="1">Uncharacterized protein</fullName>
    </submittedName>
</protein>
<evidence type="ECO:0000313" key="2">
    <source>
        <dbReference type="Proteomes" id="UP001165667"/>
    </source>
</evidence>
<dbReference type="EMBL" id="JAMOIM010000016">
    <property type="protein sequence ID" value="MCW6510567.1"/>
    <property type="molecule type" value="Genomic_DNA"/>
</dbReference>
<dbReference type="RefSeq" id="WP_282587004.1">
    <property type="nucleotide sequence ID" value="NZ_JAMOIM010000016.1"/>
</dbReference>
<dbReference type="Proteomes" id="UP001165667">
    <property type="component" value="Unassembled WGS sequence"/>
</dbReference>
<evidence type="ECO:0000313" key="1">
    <source>
        <dbReference type="EMBL" id="MCW6510567.1"/>
    </source>
</evidence>
<gene>
    <name evidence="1" type="ORF">M8523_21340</name>
</gene>
<organism evidence="1 2">
    <name type="scientific">Lichenifustis flavocetrariae</name>
    <dbReference type="NCBI Taxonomy" id="2949735"/>
    <lineage>
        <taxon>Bacteria</taxon>
        <taxon>Pseudomonadati</taxon>
        <taxon>Pseudomonadota</taxon>
        <taxon>Alphaproteobacteria</taxon>
        <taxon>Hyphomicrobiales</taxon>
        <taxon>Lichenihabitantaceae</taxon>
        <taxon>Lichenifustis</taxon>
    </lineage>
</organism>
<name>A0AA41Z0C5_9HYPH</name>
<sequence>MSRNPKFQIAACASRFYLGSRSVKSPVRCSGMRNKGKTHGCSRSNPQVLTRTITHARAADQLFSKMLARAIPRPTVITANATFATISRSSVTDMPRSQQDCHLDHAG</sequence>
<comment type="caution">
    <text evidence="1">The sequence shown here is derived from an EMBL/GenBank/DDBJ whole genome shotgun (WGS) entry which is preliminary data.</text>
</comment>
<keyword evidence="2" id="KW-1185">Reference proteome</keyword>
<proteinExistence type="predicted"/>